<proteinExistence type="predicted"/>
<keyword evidence="3" id="KW-1185">Reference proteome</keyword>
<dbReference type="AlphaFoldDB" id="A0AAN9JQC6"/>
<organism evidence="2 3">
    <name type="scientific">Clitoria ternatea</name>
    <name type="common">Butterfly pea</name>
    <dbReference type="NCBI Taxonomy" id="43366"/>
    <lineage>
        <taxon>Eukaryota</taxon>
        <taxon>Viridiplantae</taxon>
        <taxon>Streptophyta</taxon>
        <taxon>Embryophyta</taxon>
        <taxon>Tracheophyta</taxon>
        <taxon>Spermatophyta</taxon>
        <taxon>Magnoliopsida</taxon>
        <taxon>eudicotyledons</taxon>
        <taxon>Gunneridae</taxon>
        <taxon>Pentapetalae</taxon>
        <taxon>rosids</taxon>
        <taxon>fabids</taxon>
        <taxon>Fabales</taxon>
        <taxon>Fabaceae</taxon>
        <taxon>Papilionoideae</taxon>
        <taxon>50 kb inversion clade</taxon>
        <taxon>NPAAA clade</taxon>
        <taxon>indigoferoid/millettioid clade</taxon>
        <taxon>Phaseoleae</taxon>
        <taxon>Clitoria</taxon>
    </lineage>
</organism>
<feature type="region of interest" description="Disordered" evidence="1">
    <location>
        <begin position="1"/>
        <end position="21"/>
    </location>
</feature>
<protein>
    <submittedName>
        <fullName evidence="2">Uncharacterized protein</fullName>
    </submittedName>
</protein>
<name>A0AAN9JQC6_CLITE</name>
<dbReference type="Proteomes" id="UP001359559">
    <property type="component" value="Unassembled WGS sequence"/>
</dbReference>
<sequence length="67" mass="7399">MGSVAEHSMKGTPNEMAPTSRVTRKALNLLKKCREAISGKGQDNEAGFRHYKITHLCDIRSLVDVCP</sequence>
<gene>
    <name evidence="2" type="ORF">RJT34_14211</name>
</gene>
<evidence type="ECO:0000313" key="2">
    <source>
        <dbReference type="EMBL" id="KAK7303308.1"/>
    </source>
</evidence>
<reference evidence="2 3" key="1">
    <citation type="submission" date="2024-01" db="EMBL/GenBank/DDBJ databases">
        <title>The genomes of 5 underutilized Papilionoideae crops provide insights into root nodulation and disease resistance.</title>
        <authorList>
            <person name="Yuan L."/>
        </authorList>
    </citation>
    <scope>NUCLEOTIDE SEQUENCE [LARGE SCALE GENOMIC DNA]</scope>
    <source>
        <strain evidence="2">LY-2023</strain>
        <tissue evidence="2">Leaf</tissue>
    </source>
</reference>
<evidence type="ECO:0000313" key="3">
    <source>
        <dbReference type="Proteomes" id="UP001359559"/>
    </source>
</evidence>
<dbReference type="EMBL" id="JAYKXN010000003">
    <property type="protein sequence ID" value="KAK7303308.1"/>
    <property type="molecule type" value="Genomic_DNA"/>
</dbReference>
<comment type="caution">
    <text evidence="2">The sequence shown here is derived from an EMBL/GenBank/DDBJ whole genome shotgun (WGS) entry which is preliminary data.</text>
</comment>
<accession>A0AAN9JQC6</accession>
<evidence type="ECO:0000256" key="1">
    <source>
        <dbReference type="SAM" id="MobiDB-lite"/>
    </source>
</evidence>